<reference evidence="1" key="1">
    <citation type="journal article" date="2015" name="Nature">
        <title>Complex archaea that bridge the gap between prokaryotes and eukaryotes.</title>
        <authorList>
            <person name="Spang A."/>
            <person name="Saw J.H."/>
            <person name="Jorgensen S.L."/>
            <person name="Zaremba-Niedzwiedzka K."/>
            <person name="Martijn J."/>
            <person name="Lind A.E."/>
            <person name="van Eijk R."/>
            <person name="Schleper C."/>
            <person name="Guy L."/>
            <person name="Ettema T.J."/>
        </authorList>
    </citation>
    <scope>NUCLEOTIDE SEQUENCE</scope>
</reference>
<proteinExistence type="predicted"/>
<accession>A0A0F9KA09</accession>
<name>A0A0F9KA09_9ZZZZ</name>
<dbReference type="AlphaFoldDB" id="A0A0F9KA09"/>
<dbReference type="EMBL" id="LAZR01014107">
    <property type="protein sequence ID" value="KKM18928.1"/>
    <property type="molecule type" value="Genomic_DNA"/>
</dbReference>
<gene>
    <name evidence="1" type="ORF">LCGC14_1660790</name>
</gene>
<comment type="caution">
    <text evidence="1">The sequence shown here is derived from an EMBL/GenBank/DDBJ whole genome shotgun (WGS) entry which is preliminary data.</text>
</comment>
<evidence type="ECO:0000313" key="1">
    <source>
        <dbReference type="EMBL" id="KKM18928.1"/>
    </source>
</evidence>
<protein>
    <submittedName>
        <fullName evidence="1">Uncharacterized protein</fullName>
    </submittedName>
</protein>
<sequence length="61" mass="7196">MTNINLLEVYSIERESSFFCPFCGNEVIKHKNLEKTKNHIIFWTPIGTKCTEYNCEVNHKC</sequence>
<organism evidence="1">
    <name type="scientific">marine sediment metagenome</name>
    <dbReference type="NCBI Taxonomy" id="412755"/>
    <lineage>
        <taxon>unclassified sequences</taxon>
        <taxon>metagenomes</taxon>
        <taxon>ecological metagenomes</taxon>
    </lineage>
</organism>